<dbReference type="EMBL" id="QMBQ01000001">
    <property type="protein sequence ID" value="RAZ79811.1"/>
    <property type="molecule type" value="Genomic_DNA"/>
</dbReference>
<proteinExistence type="predicted"/>
<dbReference type="AlphaFoldDB" id="A0A330GWY5"/>
<accession>A0A330GWY5</accession>
<evidence type="ECO:0000313" key="1">
    <source>
        <dbReference type="EMBL" id="RAZ79811.1"/>
    </source>
</evidence>
<evidence type="ECO:0000313" key="2">
    <source>
        <dbReference type="Proteomes" id="UP000251956"/>
    </source>
</evidence>
<reference evidence="1 2" key="2">
    <citation type="submission" date="2018-07" db="EMBL/GenBank/DDBJ databases">
        <title>Diversity of Mesorhizobium strains in Brazil.</title>
        <authorList>
            <person name="Helene L.C.F."/>
            <person name="Dall'Agnol R."/>
            <person name="Delamuta J.R.M."/>
            <person name="Hungria M."/>
        </authorList>
    </citation>
    <scope>NUCLEOTIDE SEQUENCE [LARGE SCALE GENOMIC DNA]</scope>
    <source>
        <strain evidence="1 2">CNPSo 3140</strain>
    </source>
</reference>
<reference evidence="2" key="1">
    <citation type="submission" date="2018-06" db="EMBL/GenBank/DDBJ databases">
        <authorList>
            <person name="Helene L.C."/>
            <person name="Dall'Agnol R."/>
            <person name="Delamuta J.R."/>
            <person name="Hungria M."/>
        </authorList>
    </citation>
    <scope>NUCLEOTIDE SEQUENCE [LARGE SCALE GENOMIC DNA]</scope>
    <source>
        <strain evidence="2">CNPSo 3140</strain>
    </source>
</reference>
<dbReference type="Proteomes" id="UP000251956">
    <property type="component" value="Unassembled WGS sequence"/>
</dbReference>
<gene>
    <name evidence="1" type="ORF">DPM35_00455</name>
</gene>
<comment type="caution">
    <text evidence="1">The sequence shown here is derived from an EMBL/GenBank/DDBJ whole genome shotgun (WGS) entry which is preliminary data.</text>
</comment>
<organism evidence="1 2">
    <name type="scientific">Mesorhizobium atlanticum</name>
    <dbReference type="NCBI Taxonomy" id="2233532"/>
    <lineage>
        <taxon>Bacteria</taxon>
        <taxon>Pseudomonadati</taxon>
        <taxon>Pseudomonadota</taxon>
        <taxon>Alphaproteobacteria</taxon>
        <taxon>Hyphomicrobiales</taxon>
        <taxon>Phyllobacteriaceae</taxon>
        <taxon>Mesorhizobium</taxon>
    </lineage>
</organism>
<dbReference type="OrthoDB" id="8116792at2"/>
<keyword evidence="2" id="KW-1185">Reference proteome</keyword>
<sequence>MPVRRKRRKHSGSDLLLAPAVIGMRVPLLVLDAISHAPNGREALRAVQEKALAATEGLFAAQAKTLEAALRFWPDVLSGKSPSLCDGTVAMEAAAAAMLPAAQQVRRNFDRLSKRR</sequence>
<dbReference type="RefSeq" id="WP_112125391.1">
    <property type="nucleotide sequence ID" value="NZ_QMBQ01000001.1"/>
</dbReference>
<protein>
    <submittedName>
        <fullName evidence="1">Uncharacterized protein</fullName>
    </submittedName>
</protein>
<name>A0A330GWY5_9HYPH</name>